<protein>
    <submittedName>
        <fullName evidence="2">Uncharacterized protein</fullName>
    </submittedName>
</protein>
<feature type="region of interest" description="Disordered" evidence="1">
    <location>
        <begin position="40"/>
        <end position="72"/>
    </location>
</feature>
<dbReference type="EMBL" id="HBIB01021855">
    <property type="protein sequence ID" value="CAE0251996.1"/>
    <property type="molecule type" value="Transcribed_RNA"/>
</dbReference>
<evidence type="ECO:0000313" key="2">
    <source>
        <dbReference type="EMBL" id="CAE0251996.1"/>
    </source>
</evidence>
<dbReference type="AlphaFoldDB" id="A0A7S3DAR0"/>
<feature type="compositionally biased region" description="Basic and acidic residues" evidence="1">
    <location>
        <begin position="98"/>
        <end position="113"/>
    </location>
</feature>
<feature type="region of interest" description="Disordered" evidence="1">
    <location>
        <begin position="92"/>
        <end position="113"/>
    </location>
</feature>
<evidence type="ECO:0000256" key="1">
    <source>
        <dbReference type="SAM" id="MobiDB-lite"/>
    </source>
</evidence>
<accession>A0A7S3DAR0</accession>
<reference evidence="2" key="1">
    <citation type="submission" date="2021-01" db="EMBL/GenBank/DDBJ databases">
        <authorList>
            <person name="Corre E."/>
            <person name="Pelletier E."/>
            <person name="Niang G."/>
            <person name="Scheremetjew M."/>
            <person name="Finn R."/>
            <person name="Kale V."/>
            <person name="Holt S."/>
            <person name="Cochrane G."/>
            <person name="Meng A."/>
            <person name="Brown T."/>
            <person name="Cohen L."/>
        </authorList>
    </citation>
    <scope>NUCLEOTIDE SEQUENCE</scope>
    <source>
        <strain evidence="2">NIES-2562</strain>
    </source>
</reference>
<proteinExistence type="predicted"/>
<name>A0A7S3DAR0_9EUKA</name>
<organism evidence="2">
    <name type="scientific">Palpitomonas bilix</name>
    <dbReference type="NCBI Taxonomy" id="652834"/>
    <lineage>
        <taxon>Eukaryota</taxon>
        <taxon>Eukaryota incertae sedis</taxon>
    </lineage>
</organism>
<gene>
    <name evidence="2" type="ORF">PBIL07802_LOCUS14222</name>
</gene>
<sequence length="113" mass="12689">MPFSISRQYISASTEHFRYSLWLFTLVSFPFLPHSTPYVPPLTEESNKEREGGQTASLPAHCPSSFSSSSCTSMSAKARAPSVHHDVGDWSAAMSSSDKYRSPNERFIRKRID</sequence>